<dbReference type="RefSeq" id="WP_151668447.1">
    <property type="nucleotide sequence ID" value="NZ_WBVO01000015.1"/>
</dbReference>
<accession>A0A6N6RF86</accession>
<gene>
    <name evidence="2" type="ORF">F8C67_13765</name>
</gene>
<name>A0A6N6RF86_9FLAO</name>
<organism evidence="2 3">
    <name type="scientific">Phaeocystidibacter luteus</name>
    <dbReference type="NCBI Taxonomy" id="911197"/>
    <lineage>
        <taxon>Bacteria</taxon>
        <taxon>Pseudomonadati</taxon>
        <taxon>Bacteroidota</taxon>
        <taxon>Flavobacteriia</taxon>
        <taxon>Flavobacteriales</taxon>
        <taxon>Phaeocystidibacteraceae</taxon>
        <taxon>Phaeocystidibacter</taxon>
    </lineage>
</organism>
<keyword evidence="3" id="KW-1185">Reference proteome</keyword>
<sequence length="98" mass="11391">MDKKRIIVDYKNINPELMEVLTDIYPNGYEDYEDDIITYKNAAGETVRAIPLETDDTKYLFKISRELKQKVEDFIEDMDDDSEGNSEGSDVPEESEED</sequence>
<comment type="caution">
    <text evidence="2">The sequence shown here is derived from an EMBL/GenBank/DDBJ whole genome shotgun (WGS) entry which is preliminary data.</text>
</comment>
<evidence type="ECO:0000256" key="1">
    <source>
        <dbReference type="SAM" id="MobiDB-lite"/>
    </source>
</evidence>
<dbReference type="AlphaFoldDB" id="A0A6N6RF86"/>
<protein>
    <submittedName>
        <fullName evidence="2">Uncharacterized protein</fullName>
    </submittedName>
</protein>
<dbReference type="OrthoDB" id="1122172at2"/>
<dbReference type="Proteomes" id="UP000468650">
    <property type="component" value="Unassembled WGS sequence"/>
</dbReference>
<evidence type="ECO:0000313" key="3">
    <source>
        <dbReference type="Proteomes" id="UP000468650"/>
    </source>
</evidence>
<proteinExistence type="predicted"/>
<dbReference type="EMBL" id="WBVO01000015">
    <property type="protein sequence ID" value="KAB2805397.1"/>
    <property type="molecule type" value="Genomic_DNA"/>
</dbReference>
<reference evidence="2 3" key="1">
    <citation type="submission" date="2019-09" db="EMBL/GenBank/DDBJ databases">
        <title>Genomes of family Cryomorphaceae.</title>
        <authorList>
            <person name="Bowman J.P."/>
        </authorList>
    </citation>
    <scope>NUCLEOTIDE SEQUENCE [LARGE SCALE GENOMIC DNA]</scope>
    <source>
        <strain evidence="2 3">LMG 25704</strain>
    </source>
</reference>
<evidence type="ECO:0000313" key="2">
    <source>
        <dbReference type="EMBL" id="KAB2805397.1"/>
    </source>
</evidence>
<feature type="region of interest" description="Disordered" evidence="1">
    <location>
        <begin position="75"/>
        <end position="98"/>
    </location>
</feature>